<evidence type="ECO:0000256" key="3">
    <source>
        <dbReference type="ARBA" id="ARBA00022630"/>
    </source>
</evidence>
<comment type="catalytic activity">
    <reaction evidence="8">
        <text>a D-alpha-amino acid + O2 + H2O = a 2-oxocarboxylate + H2O2 + NH4(+)</text>
        <dbReference type="Rhea" id="RHEA:21816"/>
        <dbReference type="ChEBI" id="CHEBI:15377"/>
        <dbReference type="ChEBI" id="CHEBI:15379"/>
        <dbReference type="ChEBI" id="CHEBI:16240"/>
        <dbReference type="ChEBI" id="CHEBI:28938"/>
        <dbReference type="ChEBI" id="CHEBI:35179"/>
        <dbReference type="ChEBI" id="CHEBI:59871"/>
        <dbReference type="EC" id="1.4.3.3"/>
    </reaction>
    <physiologicalReaction direction="left-to-right" evidence="8">
        <dbReference type="Rhea" id="RHEA:21817"/>
    </physiologicalReaction>
</comment>
<dbReference type="Gene3D" id="3.50.50.60">
    <property type="entry name" value="FAD/NAD(P)-binding domain"/>
    <property type="match status" value="2"/>
</dbReference>
<dbReference type="SUPFAM" id="SSF54373">
    <property type="entry name" value="FAD-linked reductases, C-terminal domain"/>
    <property type="match status" value="1"/>
</dbReference>
<evidence type="ECO:0000313" key="10">
    <source>
        <dbReference type="EMBL" id="MCT7358705.1"/>
    </source>
</evidence>
<proteinExistence type="inferred from homology"/>
<evidence type="ECO:0000256" key="5">
    <source>
        <dbReference type="ARBA" id="ARBA00023002"/>
    </source>
</evidence>
<dbReference type="InterPro" id="IPR023209">
    <property type="entry name" value="DAO"/>
</dbReference>
<reference evidence="10" key="1">
    <citation type="journal article" date="2022" name="Front. Microbiol.">
        <title>Genome-based taxonomic rearrangement of Oceanobacter-related bacteria including the description of Thalassolituus hydrocarbonoclasticus sp. nov. and Thalassolituus pacificus sp. nov. and emended description of the genus Thalassolituus.</title>
        <authorList>
            <person name="Dong C."/>
            <person name="Wei L."/>
            <person name="Wang J."/>
            <person name="Lai Q."/>
            <person name="Huang Z."/>
            <person name="Shao Z."/>
        </authorList>
    </citation>
    <scope>NUCLEOTIDE SEQUENCE</scope>
    <source>
        <strain evidence="10">59MF3M-4</strain>
    </source>
</reference>
<evidence type="ECO:0000256" key="1">
    <source>
        <dbReference type="ARBA" id="ARBA00001974"/>
    </source>
</evidence>
<accession>A0A9X2WEP8</accession>
<evidence type="ECO:0000313" key="11">
    <source>
        <dbReference type="Proteomes" id="UP001147830"/>
    </source>
</evidence>
<dbReference type="GO" id="GO:0071949">
    <property type="term" value="F:FAD binding"/>
    <property type="evidence" value="ECO:0007669"/>
    <property type="project" value="InterPro"/>
</dbReference>
<keyword evidence="4" id="KW-0274">FAD</keyword>
<comment type="cofactor">
    <cofactor evidence="1">
        <name>FAD</name>
        <dbReference type="ChEBI" id="CHEBI:57692"/>
    </cofactor>
</comment>
<comment type="similarity">
    <text evidence="2">Belongs to the DAMOX/DASOX family.</text>
</comment>
<comment type="caution">
    <text evidence="10">The sequence shown here is derived from an EMBL/GenBank/DDBJ whole genome shotgun (WGS) entry which is preliminary data.</text>
</comment>
<dbReference type="EC" id="1.4.3.3" evidence="6"/>
<keyword evidence="5" id="KW-0560">Oxidoreductase</keyword>
<dbReference type="PANTHER" id="PTHR11530">
    <property type="entry name" value="D-AMINO ACID OXIDASE"/>
    <property type="match status" value="1"/>
</dbReference>
<protein>
    <recommendedName>
        <fullName evidence="7">D-amino-acid oxidase</fullName>
        <ecNumber evidence="6">1.4.3.3</ecNumber>
    </recommendedName>
</protein>
<organism evidence="10 11">
    <name type="scientific">Thalassolituus pacificus</name>
    <dbReference type="NCBI Taxonomy" id="2975440"/>
    <lineage>
        <taxon>Bacteria</taxon>
        <taxon>Pseudomonadati</taxon>
        <taxon>Pseudomonadota</taxon>
        <taxon>Gammaproteobacteria</taxon>
        <taxon>Oceanospirillales</taxon>
        <taxon>Oceanospirillaceae</taxon>
        <taxon>Thalassolituus</taxon>
    </lineage>
</organism>
<evidence type="ECO:0000256" key="4">
    <source>
        <dbReference type="ARBA" id="ARBA00022827"/>
    </source>
</evidence>
<dbReference type="EMBL" id="JAOANI010000014">
    <property type="protein sequence ID" value="MCT7358705.1"/>
    <property type="molecule type" value="Genomic_DNA"/>
</dbReference>
<dbReference type="GO" id="GO:0046416">
    <property type="term" value="P:D-amino acid metabolic process"/>
    <property type="evidence" value="ECO:0007669"/>
    <property type="project" value="InterPro"/>
</dbReference>
<dbReference type="InterPro" id="IPR036188">
    <property type="entry name" value="FAD/NAD-bd_sf"/>
</dbReference>
<dbReference type="Pfam" id="PF01266">
    <property type="entry name" value="DAO"/>
    <property type="match status" value="1"/>
</dbReference>
<sequence length="380" mass="41453">MSEQRRVCIAGAGLMGSLLAWRLARQGFQVEVYEAAAEDQPASAAHTAAAMVAPYSERSLAHPEVFALGLQSLQLWPQLLPELHANSGIAVHYGQSGSLVVAHPADQAELAQFAQDLRQGGLWNPADDGRENEAAIQRLNQARLQDLEPALNPQLAEGFWLRHEAWVDNRALLPALHQAARSFGARFYFSTALNDFPPYAAIKLDCRGLGAKSALPQLRGVRGEVLWIESQEVQISRPIRLLHPRYHLYLVPKGRHRYVLGATEIESEDRSPVSVRSALEMLSALYCLSPALAEARILNFDVNLRPALADHRPQILAQDDGVLSINGLFRHGYLLAPALLQRLQQQHGLALGLEPAPTGQSAPSKSIPSQAIAFGGEACA</sequence>
<dbReference type="RefSeq" id="WP_260975593.1">
    <property type="nucleotide sequence ID" value="NZ_JAOANI010000014.1"/>
</dbReference>
<name>A0A9X2WEP8_9GAMM</name>
<dbReference type="Proteomes" id="UP001147830">
    <property type="component" value="Unassembled WGS sequence"/>
</dbReference>
<dbReference type="Gene3D" id="3.30.9.10">
    <property type="entry name" value="D-Amino Acid Oxidase, subunit A, domain 2"/>
    <property type="match status" value="2"/>
</dbReference>
<dbReference type="GO" id="GO:0003884">
    <property type="term" value="F:D-amino-acid oxidase activity"/>
    <property type="evidence" value="ECO:0007669"/>
    <property type="project" value="UniProtKB-EC"/>
</dbReference>
<keyword evidence="3" id="KW-0285">Flavoprotein</keyword>
<gene>
    <name evidence="10" type="ORF">NYR02_06710</name>
</gene>
<reference evidence="10" key="2">
    <citation type="submission" date="2022-08" db="EMBL/GenBank/DDBJ databases">
        <authorList>
            <person name="Dong C."/>
        </authorList>
    </citation>
    <scope>NUCLEOTIDE SEQUENCE</scope>
    <source>
        <strain evidence="10">59MF3M-4</strain>
    </source>
</reference>
<keyword evidence="11" id="KW-1185">Reference proteome</keyword>
<dbReference type="AlphaFoldDB" id="A0A9X2WEP8"/>
<evidence type="ECO:0000256" key="8">
    <source>
        <dbReference type="ARBA" id="ARBA00049547"/>
    </source>
</evidence>
<evidence type="ECO:0000256" key="6">
    <source>
        <dbReference type="ARBA" id="ARBA00039101"/>
    </source>
</evidence>
<dbReference type="SUPFAM" id="SSF51905">
    <property type="entry name" value="FAD/NAD(P)-binding domain"/>
    <property type="match status" value="1"/>
</dbReference>
<feature type="domain" description="FAD dependent oxidoreductase" evidence="9">
    <location>
        <begin position="6"/>
        <end position="338"/>
    </location>
</feature>
<evidence type="ECO:0000256" key="2">
    <source>
        <dbReference type="ARBA" id="ARBA00006730"/>
    </source>
</evidence>
<evidence type="ECO:0000256" key="7">
    <source>
        <dbReference type="ARBA" id="ARBA00039751"/>
    </source>
</evidence>
<evidence type="ECO:0000259" key="9">
    <source>
        <dbReference type="Pfam" id="PF01266"/>
    </source>
</evidence>
<dbReference type="InterPro" id="IPR006076">
    <property type="entry name" value="FAD-dep_OxRdtase"/>
</dbReference>
<dbReference type="PANTHER" id="PTHR11530:SF11">
    <property type="entry name" value="D-ASPARTATE OXIDASE"/>
    <property type="match status" value="1"/>
</dbReference>